<dbReference type="AlphaFoldDB" id="A0AA91TU88"/>
<protein>
    <submittedName>
        <fullName evidence="1">PTS glucose transporter subunit IIA</fullName>
    </submittedName>
</protein>
<evidence type="ECO:0000313" key="1">
    <source>
        <dbReference type="EMBL" id="PAD83876.1"/>
    </source>
</evidence>
<dbReference type="EMBL" id="NPBQ01000044">
    <property type="protein sequence ID" value="PAD83876.1"/>
    <property type="molecule type" value="Genomic_DNA"/>
</dbReference>
<proteinExistence type="predicted"/>
<evidence type="ECO:0000313" key="2">
    <source>
        <dbReference type="Proteomes" id="UP000216961"/>
    </source>
</evidence>
<name>A0AA91TU88_NIACI</name>
<reference evidence="1 2" key="1">
    <citation type="submission" date="2017-07" db="EMBL/GenBank/DDBJ databases">
        <title>Isolation and whole genome analysis of endospore-forming bacteria from heroin.</title>
        <authorList>
            <person name="Kalinowski J."/>
            <person name="Ahrens B."/>
            <person name="Al-Dilaimi A."/>
            <person name="Winkler A."/>
            <person name="Wibberg D."/>
            <person name="Schleenbecker U."/>
            <person name="Ruckert C."/>
            <person name="Wolfel R."/>
            <person name="Grass G."/>
        </authorList>
    </citation>
    <scope>NUCLEOTIDE SEQUENCE [LARGE SCALE GENOMIC DNA]</scope>
    <source>
        <strain evidence="1 2">7521-2</strain>
    </source>
</reference>
<dbReference type="Proteomes" id="UP000216961">
    <property type="component" value="Unassembled WGS sequence"/>
</dbReference>
<organism evidence="1 2">
    <name type="scientific">Niallia circulans</name>
    <name type="common">Bacillus circulans</name>
    <dbReference type="NCBI Taxonomy" id="1397"/>
    <lineage>
        <taxon>Bacteria</taxon>
        <taxon>Bacillati</taxon>
        <taxon>Bacillota</taxon>
        <taxon>Bacilli</taxon>
        <taxon>Bacillales</taxon>
        <taxon>Bacillaceae</taxon>
        <taxon>Niallia</taxon>
    </lineage>
</organism>
<keyword evidence="1" id="KW-0762">Sugar transport</keyword>
<feature type="non-terminal residue" evidence="1">
    <location>
        <position position="1"/>
    </location>
</feature>
<dbReference type="SUPFAM" id="SSF51261">
    <property type="entry name" value="Duplicated hybrid motif"/>
    <property type="match status" value="1"/>
</dbReference>
<dbReference type="InterPro" id="IPR011055">
    <property type="entry name" value="Dup_hybrid_motif"/>
</dbReference>
<dbReference type="Gene3D" id="2.70.70.10">
    <property type="entry name" value="Glucose Permease (Domain IIA)"/>
    <property type="match status" value="1"/>
</dbReference>
<gene>
    <name evidence="1" type="ORF">CHH57_07485</name>
</gene>
<sequence>LLEFDMERIREEGFNLITPIIITNSADYKQIDTTKERTVSEKQVVITAV</sequence>
<keyword evidence="1" id="KW-0813">Transport</keyword>
<accession>A0AA91TU88</accession>
<comment type="caution">
    <text evidence="1">The sequence shown here is derived from an EMBL/GenBank/DDBJ whole genome shotgun (WGS) entry which is preliminary data.</text>
</comment>